<evidence type="ECO:0000313" key="3">
    <source>
        <dbReference type="EMBL" id="RZF42254.1"/>
    </source>
</evidence>
<name>A0A482X8W7_LAOST</name>
<dbReference type="InterPro" id="IPR002110">
    <property type="entry name" value="Ankyrin_rpt"/>
</dbReference>
<evidence type="ECO:0000256" key="1">
    <source>
        <dbReference type="PROSITE-ProRule" id="PRU00023"/>
    </source>
</evidence>
<evidence type="ECO:0000256" key="2">
    <source>
        <dbReference type="SAM" id="MobiDB-lite"/>
    </source>
</evidence>
<dbReference type="Proteomes" id="UP000291343">
    <property type="component" value="Unassembled WGS sequence"/>
</dbReference>
<feature type="region of interest" description="Disordered" evidence="2">
    <location>
        <begin position="152"/>
        <end position="187"/>
    </location>
</feature>
<dbReference type="AlphaFoldDB" id="A0A482X8W7"/>
<feature type="region of interest" description="Disordered" evidence="2">
    <location>
        <begin position="100"/>
        <end position="126"/>
    </location>
</feature>
<feature type="compositionally biased region" description="Polar residues" evidence="2">
    <location>
        <begin position="106"/>
        <end position="123"/>
    </location>
</feature>
<gene>
    <name evidence="3" type="ORF">LSTR_LSTR015209</name>
</gene>
<proteinExistence type="predicted"/>
<keyword evidence="1" id="KW-0040">ANK repeat</keyword>
<dbReference type="SMR" id="A0A482X8W7"/>
<keyword evidence="4" id="KW-1185">Reference proteome</keyword>
<dbReference type="EMBL" id="QKKF02015327">
    <property type="protein sequence ID" value="RZF42254.1"/>
    <property type="molecule type" value="Genomic_DNA"/>
</dbReference>
<accession>A0A482X8W7</accession>
<dbReference type="InParanoid" id="A0A482X8W7"/>
<reference evidence="3 4" key="1">
    <citation type="journal article" date="2017" name="Gigascience">
        <title>Genome sequence of the small brown planthopper, Laodelphax striatellus.</title>
        <authorList>
            <person name="Zhu J."/>
            <person name="Jiang F."/>
            <person name="Wang X."/>
            <person name="Yang P."/>
            <person name="Bao Y."/>
            <person name="Zhao W."/>
            <person name="Wang W."/>
            <person name="Lu H."/>
            <person name="Wang Q."/>
            <person name="Cui N."/>
            <person name="Li J."/>
            <person name="Chen X."/>
            <person name="Luo L."/>
            <person name="Yu J."/>
            <person name="Kang L."/>
            <person name="Cui F."/>
        </authorList>
    </citation>
    <scope>NUCLEOTIDE SEQUENCE [LARGE SCALE GENOMIC DNA]</scope>
    <source>
        <strain evidence="3">Lst14</strain>
    </source>
</reference>
<comment type="caution">
    <text evidence="3">The sequence shown here is derived from an EMBL/GenBank/DDBJ whole genome shotgun (WGS) entry which is preliminary data.</text>
</comment>
<protein>
    <submittedName>
        <fullName evidence="3">Uncharacterized protein</fullName>
    </submittedName>
</protein>
<evidence type="ECO:0000313" key="4">
    <source>
        <dbReference type="Proteomes" id="UP000291343"/>
    </source>
</evidence>
<dbReference type="InterPro" id="IPR036770">
    <property type="entry name" value="Ankyrin_rpt-contain_sf"/>
</dbReference>
<feature type="repeat" description="ANK" evidence="1">
    <location>
        <begin position="9"/>
        <end position="47"/>
    </location>
</feature>
<dbReference type="Gene3D" id="1.25.40.20">
    <property type="entry name" value="Ankyrin repeat-containing domain"/>
    <property type="match status" value="1"/>
</dbReference>
<dbReference type="PROSITE" id="PS50088">
    <property type="entry name" value="ANK_REPEAT"/>
    <property type="match status" value="1"/>
</dbReference>
<feature type="compositionally biased region" description="Polar residues" evidence="2">
    <location>
        <begin position="152"/>
        <end position="171"/>
    </location>
</feature>
<organism evidence="3 4">
    <name type="scientific">Laodelphax striatellus</name>
    <name type="common">Small brown planthopper</name>
    <name type="synonym">Delphax striatella</name>
    <dbReference type="NCBI Taxonomy" id="195883"/>
    <lineage>
        <taxon>Eukaryota</taxon>
        <taxon>Metazoa</taxon>
        <taxon>Ecdysozoa</taxon>
        <taxon>Arthropoda</taxon>
        <taxon>Hexapoda</taxon>
        <taxon>Insecta</taxon>
        <taxon>Pterygota</taxon>
        <taxon>Neoptera</taxon>
        <taxon>Paraneoptera</taxon>
        <taxon>Hemiptera</taxon>
        <taxon>Auchenorrhyncha</taxon>
        <taxon>Fulgoroidea</taxon>
        <taxon>Delphacidae</taxon>
        <taxon>Criomorphinae</taxon>
        <taxon>Laodelphax</taxon>
    </lineage>
</organism>
<sequence length="187" mass="20932">MDVEYKDEEGNTALHHVLELFDENEWKYQSFVEPLLSKGARLDAKNKEGIAYRLNGQVSAFEDNNIQELLNNALVPYKRTKDVAGSIACGVLRPSDNKCLDKSQKPVVNSPKNQNKVQSQISDQKPKITIPQHLVEENPKESVSKANTNITLTENSLNNGSETTTTDQQRALNPELVANELKAREQS</sequence>